<name>A0A843XJ31_COLES</name>
<dbReference type="AlphaFoldDB" id="A0A843XJ31"/>
<evidence type="ECO:0000313" key="1">
    <source>
        <dbReference type="EMBL" id="MQM19688.1"/>
    </source>
</evidence>
<sequence length="119" mass="13410">MPFYIQKQLLGVGDARRCPADVLHKHSKISTRPASFPIFFAAADGSPNYALSSSFSQKMGSDRDAAALAEFWSWLEEVVQRIVVTEVEVADRLLEFRSKQTGLSLRMIDLHLHPFSKLM</sequence>
<gene>
    <name evidence="1" type="ORF">Taro_052696</name>
</gene>
<accession>A0A843XJ31</accession>
<dbReference type="Proteomes" id="UP000652761">
    <property type="component" value="Unassembled WGS sequence"/>
</dbReference>
<organism evidence="1 2">
    <name type="scientific">Colocasia esculenta</name>
    <name type="common">Wild taro</name>
    <name type="synonym">Arum esculentum</name>
    <dbReference type="NCBI Taxonomy" id="4460"/>
    <lineage>
        <taxon>Eukaryota</taxon>
        <taxon>Viridiplantae</taxon>
        <taxon>Streptophyta</taxon>
        <taxon>Embryophyta</taxon>
        <taxon>Tracheophyta</taxon>
        <taxon>Spermatophyta</taxon>
        <taxon>Magnoliopsida</taxon>
        <taxon>Liliopsida</taxon>
        <taxon>Araceae</taxon>
        <taxon>Aroideae</taxon>
        <taxon>Colocasieae</taxon>
        <taxon>Colocasia</taxon>
    </lineage>
</organism>
<reference evidence="1" key="1">
    <citation type="submission" date="2017-07" db="EMBL/GenBank/DDBJ databases">
        <title>Taro Niue Genome Assembly and Annotation.</title>
        <authorList>
            <person name="Atibalentja N."/>
            <person name="Keating K."/>
            <person name="Fields C.J."/>
        </authorList>
    </citation>
    <scope>NUCLEOTIDE SEQUENCE</scope>
    <source>
        <strain evidence="1">Niue_2</strain>
        <tissue evidence="1">Leaf</tissue>
    </source>
</reference>
<proteinExistence type="predicted"/>
<protein>
    <submittedName>
        <fullName evidence="1">Uncharacterized protein</fullName>
    </submittedName>
</protein>
<keyword evidence="2" id="KW-1185">Reference proteome</keyword>
<dbReference type="EMBL" id="NMUH01009121">
    <property type="protein sequence ID" value="MQM19688.1"/>
    <property type="molecule type" value="Genomic_DNA"/>
</dbReference>
<evidence type="ECO:0000313" key="2">
    <source>
        <dbReference type="Proteomes" id="UP000652761"/>
    </source>
</evidence>
<comment type="caution">
    <text evidence="1">The sequence shown here is derived from an EMBL/GenBank/DDBJ whole genome shotgun (WGS) entry which is preliminary data.</text>
</comment>